<proteinExistence type="predicted"/>
<dbReference type="AlphaFoldDB" id="A0A0K2V7T6"/>
<sequence length="48" mass="5530">SSTLSSWFFNSSVFFIIWLTIACLILISNYCAQVIGNDMIISKRMKCY</sequence>
<keyword evidence="1" id="KW-0812">Transmembrane</keyword>
<reference evidence="2" key="1">
    <citation type="submission" date="2014-05" db="EMBL/GenBank/DDBJ databases">
        <authorList>
            <person name="Chronopoulou M."/>
        </authorList>
    </citation>
    <scope>NUCLEOTIDE SEQUENCE</scope>
    <source>
        <tissue evidence="2">Whole organism</tissue>
    </source>
</reference>
<dbReference type="EMBL" id="HACA01028861">
    <property type="protein sequence ID" value="CDW46222.1"/>
    <property type="molecule type" value="Transcribed_RNA"/>
</dbReference>
<protein>
    <submittedName>
        <fullName evidence="2">Uncharacterized protein</fullName>
    </submittedName>
</protein>
<feature type="non-terminal residue" evidence="2">
    <location>
        <position position="1"/>
    </location>
</feature>
<organism evidence="2">
    <name type="scientific">Lepeophtheirus salmonis</name>
    <name type="common">Salmon louse</name>
    <name type="synonym">Caligus salmonis</name>
    <dbReference type="NCBI Taxonomy" id="72036"/>
    <lineage>
        <taxon>Eukaryota</taxon>
        <taxon>Metazoa</taxon>
        <taxon>Ecdysozoa</taxon>
        <taxon>Arthropoda</taxon>
        <taxon>Crustacea</taxon>
        <taxon>Multicrustacea</taxon>
        <taxon>Hexanauplia</taxon>
        <taxon>Copepoda</taxon>
        <taxon>Siphonostomatoida</taxon>
        <taxon>Caligidae</taxon>
        <taxon>Lepeophtheirus</taxon>
    </lineage>
</organism>
<evidence type="ECO:0000313" key="2">
    <source>
        <dbReference type="EMBL" id="CDW46222.1"/>
    </source>
</evidence>
<evidence type="ECO:0000256" key="1">
    <source>
        <dbReference type="SAM" id="Phobius"/>
    </source>
</evidence>
<keyword evidence="1" id="KW-1133">Transmembrane helix</keyword>
<keyword evidence="1" id="KW-0472">Membrane</keyword>
<accession>A0A0K2V7T6</accession>
<name>A0A0K2V7T6_LEPSM</name>
<feature type="transmembrane region" description="Helical" evidence="1">
    <location>
        <begin position="12"/>
        <end position="36"/>
    </location>
</feature>